<evidence type="ECO:0000259" key="1">
    <source>
        <dbReference type="Pfam" id="PF10881"/>
    </source>
</evidence>
<reference evidence="2 3" key="1">
    <citation type="submission" date="2020-08" db="EMBL/GenBank/DDBJ databases">
        <title>Genome public.</title>
        <authorList>
            <person name="Liu C."/>
            <person name="Sun Q."/>
        </authorList>
    </citation>
    <scope>NUCLEOTIDE SEQUENCE [LARGE SCALE GENOMIC DNA]</scope>
    <source>
        <strain evidence="2 3">BX1</strain>
    </source>
</reference>
<dbReference type="Proteomes" id="UP000658131">
    <property type="component" value="Unassembled WGS sequence"/>
</dbReference>
<name>A0ABR7NGD7_9FIRM</name>
<feature type="domain" description="DUF2726" evidence="1">
    <location>
        <begin position="28"/>
        <end position="96"/>
    </location>
</feature>
<evidence type="ECO:0000313" key="3">
    <source>
        <dbReference type="Proteomes" id="UP000658131"/>
    </source>
</evidence>
<dbReference type="Pfam" id="PF10881">
    <property type="entry name" value="DUF2726"/>
    <property type="match status" value="1"/>
</dbReference>
<evidence type="ECO:0000313" key="2">
    <source>
        <dbReference type="EMBL" id="MBC8575463.1"/>
    </source>
</evidence>
<dbReference type="RefSeq" id="WP_262399101.1">
    <property type="nucleotide sequence ID" value="NZ_JACRTB010000005.1"/>
</dbReference>
<dbReference type="EMBL" id="JACRTB010000005">
    <property type="protein sequence ID" value="MBC8575463.1"/>
    <property type="molecule type" value="Genomic_DNA"/>
</dbReference>
<organism evidence="2 3">
    <name type="scientific">Yanshouia hominis</name>
    <dbReference type="NCBI Taxonomy" id="2763673"/>
    <lineage>
        <taxon>Bacteria</taxon>
        <taxon>Bacillati</taxon>
        <taxon>Bacillota</taxon>
        <taxon>Clostridia</taxon>
        <taxon>Eubacteriales</taxon>
        <taxon>Oscillospiraceae</taxon>
        <taxon>Yanshouia</taxon>
    </lineage>
</organism>
<comment type="caution">
    <text evidence="2">The sequence shown here is derived from an EMBL/GenBank/DDBJ whole genome shotgun (WGS) entry which is preliminary data.</text>
</comment>
<accession>A0ABR7NGD7</accession>
<dbReference type="InterPro" id="IPR024402">
    <property type="entry name" value="DUF2726"/>
</dbReference>
<proteinExistence type="predicted"/>
<dbReference type="Gene3D" id="3.40.960.10">
    <property type="entry name" value="VSR Endonuclease"/>
    <property type="match status" value="1"/>
</dbReference>
<protein>
    <submittedName>
        <fullName evidence="2">DUF2726 domain-containing protein</fullName>
    </submittedName>
</protein>
<sequence>MHSSLATLIRDYSVLTAEETKYASNPLTHLDFLLFNKMDKKPLLVIEIDGTQYHAEGSRQAERDLLKNSILEKCGIPLLRLRTNESREETRIIEKLRIR</sequence>
<keyword evidence="3" id="KW-1185">Reference proteome</keyword>
<gene>
    <name evidence="2" type="ORF">H8717_03415</name>
</gene>